<dbReference type="OMA" id="NAANSQC"/>
<protein>
    <submittedName>
        <fullName evidence="2">Uncharacterized protein</fullName>
    </submittedName>
</protein>
<keyword evidence="3" id="KW-1185">Reference proteome</keyword>
<feature type="compositionally biased region" description="Basic and acidic residues" evidence="1">
    <location>
        <begin position="429"/>
        <end position="450"/>
    </location>
</feature>
<feature type="compositionally biased region" description="Low complexity" evidence="1">
    <location>
        <begin position="92"/>
        <end position="104"/>
    </location>
</feature>
<dbReference type="AlphaFoldDB" id="U6MFE8"/>
<accession>U6MFE8</accession>
<evidence type="ECO:0000313" key="3">
    <source>
        <dbReference type="Proteomes" id="UP000030763"/>
    </source>
</evidence>
<gene>
    <name evidence="2" type="ORF">EMWEY_00001110</name>
</gene>
<feature type="compositionally biased region" description="Polar residues" evidence="1">
    <location>
        <begin position="662"/>
        <end position="671"/>
    </location>
</feature>
<dbReference type="OrthoDB" id="346039at2759"/>
<evidence type="ECO:0000313" key="2">
    <source>
        <dbReference type="EMBL" id="CDJ61174.1"/>
    </source>
</evidence>
<feature type="region of interest" description="Disordered" evidence="1">
    <location>
        <begin position="138"/>
        <end position="184"/>
    </location>
</feature>
<feature type="region of interest" description="Disordered" evidence="1">
    <location>
        <begin position="534"/>
        <end position="609"/>
    </location>
</feature>
<dbReference type="RefSeq" id="XP_013337824.1">
    <property type="nucleotide sequence ID" value="XM_013482370.1"/>
</dbReference>
<dbReference type="EMBL" id="HG722022">
    <property type="protein sequence ID" value="CDJ61174.1"/>
    <property type="molecule type" value="Genomic_DNA"/>
</dbReference>
<name>U6MFE8_EIMMA</name>
<sequence length="688" mass="74606">MTSASDENEKITTVEAALASPPFNDLEGGNELNSLASFAMGDTAIKSTNAREGHPSGTASEMSMKFGATEGLHSFPLSNRLPSCLAGQPLLSPQSISSSHRSTSYVPLEEPHPGYSPIGPVETPGIGGIRLSISLSLPQKDHEEPQSKSKAVGLKPLNDTSGTSRSTQQEGSGEDEASITKEYSKSSTSILYEGAADALAARELVQTRAKLLLQKQLDNNTSDSLQQLLSLESHVRGQMALLGAGVNHKEQHSGTASGEPANELDDNTSPSIPEETAGLHGHKMLPQSQPQRLIAHSQLRCSSMNTQSGKGMQYQTNVSAKFNDSVGIELPPALGEQQWLNIARQISVLQEMLLRVQHPHRKKKHSDRQHAWSEGSMQGLGHKGVNVADSSIAKSDPLEKEVEKLSSPPARAVETTILRMDSKDSADFSRYVNTRDKAESGRRSAAEERLRRHQLRLQQQIEQRDRGKHEATRQRARRRGNNDRPCETNNFAPVGDIQINDSARSTNAANSQCKNSGSNRSRWKYTVHKVRSYSGTPLASATPSSCEKNNNGEYVGRSTAKPIKGNDLAHWLSPMGEETLPMSHGVPERSKASSEQMRPYGTIRTPPLLPAPLAATTAANHQPNARADLAEAKSKKTDMQKLLTENGAETQDQRSSTKKHNPQSAHQSASTAARPPPEEIADLLLGIK</sequence>
<feature type="compositionally biased region" description="Polar residues" evidence="1">
    <location>
        <begin position="158"/>
        <end position="171"/>
    </location>
</feature>
<feature type="compositionally biased region" description="Basic and acidic residues" evidence="1">
    <location>
        <begin position="629"/>
        <end position="639"/>
    </location>
</feature>
<feature type="region of interest" description="Disordered" evidence="1">
    <location>
        <begin position="629"/>
        <end position="688"/>
    </location>
</feature>
<dbReference type="GeneID" id="25334097"/>
<reference evidence="2" key="1">
    <citation type="submission" date="2013-10" db="EMBL/GenBank/DDBJ databases">
        <title>Genomic analysis of the causative agents of coccidiosis in chickens.</title>
        <authorList>
            <person name="Reid A.J."/>
            <person name="Blake D."/>
            <person name="Billington K."/>
            <person name="Browne H."/>
            <person name="Dunn M."/>
            <person name="Hung S."/>
            <person name="Kawahara F."/>
            <person name="Miranda-Saavedra D."/>
            <person name="Mourier T."/>
            <person name="Nagra H."/>
            <person name="Otto T.D."/>
            <person name="Rawlings N."/>
            <person name="Sanchez A."/>
            <person name="Sanders M."/>
            <person name="Subramaniam C."/>
            <person name="Tay Y."/>
            <person name="Dear P."/>
            <person name="Doerig C."/>
            <person name="Gruber A."/>
            <person name="Parkinson J."/>
            <person name="Shirley M."/>
            <person name="Wan K.L."/>
            <person name="Berriman M."/>
            <person name="Tomley F."/>
            <person name="Pain A."/>
        </authorList>
    </citation>
    <scope>NUCLEOTIDE SEQUENCE [LARGE SCALE GENOMIC DNA]</scope>
    <source>
        <strain evidence="2">Weybridge</strain>
    </source>
</reference>
<feature type="compositionally biased region" description="Polar residues" evidence="1">
    <location>
        <begin position="534"/>
        <end position="552"/>
    </location>
</feature>
<dbReference type="Proteomes" id="UP000030763">
    <property type="component" value="Unassembled WGS sequence"/>
</dbReference>
<evidence type="ECO:0000256" key="1">
    <source>
        <dbReference type="SAM" id="MobiDB-lite"/>
    </source>
</evidence>
<feature type="region of interest" description="Disordered" evidence="1">
    <location>
        <begin position="92"/>
        <end position="123"/>
    </location>
</feature>
<feature type="compositionally biased region" description="Basic and acidic residues" evidence="1">
    <location>
        <begin position="462"/>
        <end position="473"/>
    </location>
</feature>
<feature type="region of interest" description="Disordered" evidence="1">
    <location>
        <begin position="1"/>
        <end position="27"/>
    </location>
</feature>
<proteinExistence type="predicted"/>
<feature type="region of interest" description="Disordered" evidence="1">
    <location>
        <begin position="247"/>
        <end position="284"/>
    </location>
</feature>
<feature type="region of interest" description="Disordered" evidence="1">
    <location>
        <begin position="429"/>
        <end position="496"/>
    </location>
</feature>
<organism evidence="2 3">
    <name type="scientific">Eimeria maxima</name>
    <name type="common">Coccidian parasite</name>
    <dbReference type="NCBI Taxonomy" id="5804"/>
    <lineage>
        <taxon>Eukaryota</taxon>
        <taxon>Sar</taxon>
        <taxon>Alveolata</taxon>
        <taxon>Apicomplexa</taxon>
        <taxon>Conoidasida</taxon>
        <taxon>Coccidia</taxon>
        <taxon>Eucoccidiorida</taxon>
        <taxon>Eimeriorina</taxon>
        <taxon>Eimeriidae</taxon>
        <taxon>Eimeria</taxon>
    </lineage>
</organism>
<dbReference type="VEuPathDB" id="ToxoDB:EMWEY_00001110"/>
<reference evidence="2" key="2">
    <citation type="submission" date="2013-10" db="EMBL/GenBank/DDBJ databases">
        <authorList>
            <person name="Aslett M."/>
        </authorList>
    </citation>
    <scope>NUCLEOTIDE SEQUENCE [LARGE SCALE GENOMIC DNA]</scope>
    <source>
        <strain evidence="2">Weybridge</strain>
    </source>
</reference>